<proteinExistence type="predicted"/>
<dbReference type="InterPro" id="IPR013078">
    <property type="entry name" value="His_Pase_superF_clade-1"/>
</dbReference>
<comment type="caution">
    <text evidence="1">The sequence shown here is derived from an EMBL/GenBank/DDBJ whole genome shotgun (WGS) entry which is preliminary data.</text>
</comment>
<dbReference type="EMBL" id="JBHUGH010000013">
    <property type="protein sequence ID" value="MFD1913878.1"/>
    <property type="molecule type" value="Genomic_DNA"/>
</dbReference>
<organism evidence="1 2">
    <name type="scientific">Halodurantibacterium flavum</name>
    <dbReference type="NCBI Taxonomy" id="1382802"/>
    <lineage>
        <taxon>Bacteria</taxon>
        <taxon>Pseudomonadati</taxon>
        <taxon>Pseudomonadota</taxon>
        <taxon>Alphaproteobacteria</taxon>
        <taxon>Rhodobacterales</taxon>
        <taxon>Paracoccaceae</taxon>
        <taxon>Halodurantibacterium</taxon>
    </lineage>
</organism>
<gene>
    <name evidence="1" type="ORF">ACFSGJ_16815</name>
</gene>
<evidence type="ECO:0000313" key="2">
    <source>
        <dbReference type="Proteomes" id="UP001597353"/>
    </source>
</evidence>
<dbReference type="InterPro" id="IPR029033">
    <property type="entry name" value="His_PPase_superfam"/>
</dbReference>
<name>A0ABW4S9W2_9RHOB</name>
<dbReference type="CDD" id="cd07067">
    <property type="entry name" value="HP_PGM_like"/>
    <property type="match status" value="1"/>
</dbReference>
<evidence type="ECO:0000313" key="1">
    <source>
        <dbReference type="EMBL" id="MFD1913878.1"/>
    </source>
</evidence>
<dbReference type="Proteomes" id="UP001597353">
    <property type="component" value="Unassembled WGS sequence"/>
</dbReference>
<protein>
    <submittedName>
        <fullName evidence="1">Histidine phosphatase family protein</fullName>
    </submittedName>
</protein>
<dbReference type="Pfam" id="PF00300">
    <property type="entry name" value="His_Phos_1"/>
    <property type="match status" value="1"/>
</dbReference>
<dbReference type="RefSeq" id="WP_390264489.1">
    <property type="nucleotide sequence ID" value="NZ_JBHUGH010000013.1"/>
</dbReference>
<accession>A0ABW4S9W2</accession>
<dbReference type="Gene3D" id="3.40.50.1240">
    <property type="entry name" value="Phosphoglycerate mutase-like"/>
    <property type="match status" value="1"/>
</dbReference>
<dbReference type="SUPFAM" id="SSF53254">
    <property type="entry name" value="Phosphoglycerate mutase-like"/>
    <property type="match status" value="1"/>
</dbReference>
<keyword evidence="2" id="KW-1185">Reference proteome</keyword>
<sequence>MSRWFWVRHAPTHARRMIGWTDIPADLGDTERIARLDAMLPRGALVISSDLLRATMTADAITNGRTRLSHDAGLREIHFGAWEDRAHDEVHAETPDLIRAFWDQPGPTAPPGGESWGVFAGRVNAAVDRIAAAHPDRDIIAVAHFGTILTQIERALGLPTIEAFAQRIENLSLTELHRTDSGWTTGRINHHP</sequence>
<reference evidence="2" key="1">
    <citation type="journal article" date="2019" name="Int. J. Syst. Evol. Microbiol.">
        <title>The Global Catalogue of Microorganisms (GCM) 10K type strain sequencing project: providing services to taxonomists for standard genome sequencing and annotation.</title>
        <authorList>
            <consortium name="The Broad Institute Genomics Platform"/>
            <consortium name="The Broad Institute Genome Sequencing Center for Infectious Disease"/>
            <person name="Wu L."/>
            <person name="Ma J."/>
        </authorList>
    </citation>
    <scope>NUCLEOTIDE SEQUENCE [LARGE SCALE GENOMIC DNA]</scope>
    <source>
        <strain evidence="2">CGMCC 4.7242</strain>
    </source>
</reference>
<dbReference type="SMART" id="SM00855">
    <property type="entry name" value="PGAM"/>
    <property type="match status" value="1"/>
</dbReference>